<reference evidence="2 3" key="1">
    <citation type="journal article" date="2023" name="Mol. Biol. Evol.">
        <title>Genomics of Secondarily Temperate Adaptation in the Only Non-Antarctic Icefish.</title>
        <authorList>
            <person name="Rivera-Colon A.G."/>
            <person name="Rayamajhi N."/>
            <person name="Minhas B.F."/>
            <person name="Madrigal G."/>
            <person name="Bilyk K.T."/>
            <person name="Yoon V."/>
            <person name="Hune M."/>
            <person name="Gregory S."/>
            <person name="Cheng C.H.C."/>
            <person name="Catchen J.M."/>
        </authorList>
    </citation>
    <scope>NUCLEOTIDE SEQUENCE [LARGE SCALE GENOMIC DNA]</scope>
    <source>
        <strain evidence="2">JC2023a</strain>
    </source>
</reference>
<feature type="region of interest" description="Disordered" evidence="1">
    <location>
        <begin position="64"/>
        <end position="83"/>
    </location>
</feature>
<dbReference type="AlphaFoldDB" id="A0AAN8B4G3"/>
<name>A0AAN8B4G3_9TELE</name>
<protein>
    <submittedName>
        <fullName evidence="2">Uncharacterized protein</fullName>
    </submittedName>
</protein>
<evidence type="ECO:0000313" key="2">
    <source>
        <dbReference type="EMBL" id="KAK5878321.1"/>
    </source>
</evidence>
<keyword evidence="3" id="KW-1185">Reference proteome</keyword>
<feature type="compositionally biased region" description="Pro residues" evidence="1">
    <location>
        <begin position="197"/>
        <end position="208"/>
    </location>
</feature>
<feature type="region of interest" description="Disordered" evidence="1">
    <location>
        <begin position="181"/>
        <end position="233"/>
    </location>
</feature>
<gene>
    <name evidence="2" type="ORF">CesoFtcFv8_023735</name>
</gene>
<sequence length="233" mass="25239">MNYLKDNELARPGPVQAEAAAATLMDAKPDVSAQPWDRGAPVVRSKAGAPLHFPFLNVREDSAHSVPDVHHEDSINDQHQPQPASVHNIPPVIPQSTQPALPRGPTPPYAQTISHLSYPKAQPALPRGPRPPTPRPYPTCHTPKHSQLCHEGHAPLCPDHIPPVIPQSTASSATRATPPYAQTISHLSYPKAQPALPRGPRPPMPRPYPTCHTPKHSQLCHKATPPYAQHSTG</sequence>
<evidence type="ECO:0000256" key="1">
    <source>
        <dbReference type="SAM" id="MobiDB-lite"/>
    </source>
</evidence>
<accession>A0AAN8B4G3</accession>
<evidence type="ECO:0000313" key="3">
    <source>
        <dbReference type="Proteomes" id="UP001335648"/>
    </source>
</evidence>
<organism evidence="2 3">
    <name type="scientific">Champsocephalus esox</name>
    <name type="common">pike icefish</name>
    <dbReference type="NCBI Taxonomy" id="159716"/>
    <lineage>
        <taxon>Eukaryota</taxon>
        <taxon>Metazoa</taxon>
        <taxon>Chordata</taxon>
        <taxon>Craniata</taxon>
        <taxon>Vertebrata</taxon>
        <taxon>Euteleostomi</taxon>
        <taxon>Actinopterygii</taxon>
        <taxon>Neopterygii</taxon>
        <taxon>Teleostei</taxon>
        <taxon>Neoteleostei</taxon>
        <taxon>Acanthomorphata</taxon>
        <taxon>Eupercaria</taxon>
        <taxon>Perciformes</taxon>
        <taxon>Notothenioidei</taxon>
        <taxon>Channichthyidae</taxon>
        <taxon>Champsocephalus</taxon>
    </lineage>
</organism>
<proteinExistence type="predicted"/>
<feature type="compositionally biased region" description="Basic and acidic residues" evidence="1">
    <location>
        <begin position="64"/>
        <end position="76"/>
    </location>
</feature>
<dbReference type="Proteomes" id="UP001335648">
    <property type="component" value="Unassembled WGS sequence"/>
</dbReference>
<dbReference type="EMBL" id="JAULUE010002065">
    <property type="protein sequence ID" value="KAK5878321.1"/>
    <property type="molecule type" value="Genomic_DNA"/>
</dbReference>
<comment type="caution">
    <text evidence="2">The sequence shown here is derived from an EMBL/GenBank/DDBJ whole genome shotgun (WGS) entry which is preliminary data.</text>
</comment>